<keyword evidence="3" id="KW-0175">Coiled coil</keyword>
<sequence length="4287" mass="477034">MAETKVEKAEKGDKTEKAEEAGGAQLAHRHVFGFKSGVKGNMHFTDDAHLLQHDRAQGLGPDQKEFPTLDPNWRSGFDSLNYESLVSPCKKTANLDRYPAGHNTILYHADHKAQIRVFPGSEGSEGISSLALSPNRKFLAVCEKFQERAVCYVYDVTTGKRRRGQLTYGDCDATGLAREYVCAAFSAENKFLITQGGPPDWTLILWSWDKAKAHGAVKVSNLTGSMIHECSFNPQDSSLVCIIGDGVFKFFRLQEGTFKGIPNQLNKMREASNQNYVCHTWLNDDRLIVCSEAGDALLFDSGGEFKMVLPCSPCEPRSLLCVASFSRGFIAGSEKGVVTFYERSDDAKEMFRKAKEVKLDSSMAGPMPSVGAVTAMTVSPAEETVAIATSSNQLLTFSLSPTDFLKAEEGNVEHALTSFHTGPIFGLDVCVRKPLVVTCGTDKTVRIWNFVDRTQELCKVFNEEAFSVAFHPSGFHLIVGFADKVRLMNLLMEDFRTYKEIPIKACRETRFSHGGQFFAAVNSNTIQVYKTYTCEVVCNLRGHQSKVKAVCWTSDDFHLVSTGQDGATYEYDILKEGRRVSEWSQKGTNFTSIVALTDFEATTQTTTLYVAGSDKMLKEVRESQLTNYLESNATLGQLALAPCTRALIAGVAEPEMPGSLRCYNFPLTGDYVEYQAHAAPVSRIRVTWDELYLFSTGDDGCLCIFDIKKLGPAKPEKDFGLGYADEILVTRQFLDEKQATLLEFERRVEELDSRIAFQLRHRDGLHKEKMAEMQEKYSEEIETERRKFEVLREEKAEMEMENEEHVKSLEENHARYLQEQQESFDQKMIVEDQRYKKLEADLEREKQEWDAQHGALLSEHAAVIEQMKQDAEKIQRANRETMDRDIKEKELAFKHHQETLAQLEQDADREIEELKEMHLDPAQMQAQIDPKTADIASMKTQTRAMEDELNDYKQKQAVGQELSLPLEMAATHQHLAVHRCVLILEALQISQLQMKQRALQEELGGKLREDLSLIKRFKLDLSDCTLAVKSVSGASWMTNGLETISEPKALKESVTALYRKYVQGGAKRQDLDTDMQKEYNRQRDYLEKSVDSLKRKLEKDSQAHRIDNMRIMQENVSLIREINDLRREINALKHERQAQELANMGQGMQTSNRADLERGELEEQREEIEELNKQLKDFDQCLFKVYKGGARQAWEEVPKAWATRMNFHEFMQWAEEQAIIRSRGFAVSNRCLFDALDLHGAGTVTLEEFTFLDHWAHKRLKKPLPVAPVGGAQWAGIGGRDVATFVETVCGLPQYGAAMAQINGGTLQELYSKGMLQKGLTRAGVRDADHQTLIANAVSDLEYWTPEEVTSWYRENCTKPPPIPMAPSAPKPLRMAPRQKFYAKITGPMTPRQKTSTELGLQRSSKVPGHFSEERFTPIIYEKTYDFPSRGYGDVKLQELEEEVVVPPLKLRKSLARSVLDYESMRDSDSPPPGVVVKGLRGLQSLKEEEENAATKIQANFRQKQAKKEVAKKQQEKQEESAAAAKIQARYRGKKAGKEVQEMREQKGAATAIQARYRQRAAQREVDARRKEKQETEQAATRIQSRFRQRQATGEVEAMRHRRQEAEKNRRREEFKKSFAVKIDISKDPGSSQASVTIMVVPREAVDIPMNEETAQAATKIQARFRQKQAASEVDALRKRNDGQSAAVNDPADEIPDNEETALAATKIQARFRQKQAASEVAAMRQGNDGQSGPANDPADEIPDNEETALAATKIQAKFRQKQAASEVAAMRQGNDGQSGPANDPADEIPDNEETALAATKIQAKFRQKQAASEVAAMRQGNDGQSGPANDPADEIPDNEETALAATKIQAKFRQKQAASEVAAMRQGNDGQSGPANDPADEIPDNEETALAATKIQAKFRQKQAASEVAAMRQGNDGQSGPANDPADEIPDNEETALAATKIQAKFRQKQAASEVAAMRQGNDGQSGPANDPADEIPDNEETALAATKIQAKFRQKQAASEVAAMRQGNDGQSGPANDPADEIPENEETALAATKIQAKFRQKQAASEVEAMKKEKEETAQAATKIQAKFRQKQAKNEVEAMRASAPAADPPVAEAVEAVEAVEAADDEIKAEDMKTTSESFGEVEAILAKKQKEQQDLVGDKSPKVEGVLQSLQELQTEVNRLRGREAELTAQVASFGAGSAASAGPGSALAQLVQSQKELVDALRSKEQVRLVDNKGLGKPDKFDGTAERFLSWKIKTSSYLASVRKDLREILVWAEDCDHAITADDIDKAFGSQADAIDQVSNISELRRELWDALLMLTEREPFDIVLNTGECGIESWRKLTRRYDPSTGGRKSALLNAILSPARSKMEDLPSNLEKLLDSIRLYERRKDASGNRTMLAEDIKINVIERLVPAELERHLVLNRDRFKTFESMLSEIQSYVEHATGNKIKVVNSQPYDAHGRGDDPMDVGSFGKDAKGKGKGKKGAGGKPGKGNATAEKRTCHNCGRPGHLRADCWAPGGPKHKGTGGKGNSNQNKDKGKGKGSPGKHKQKPKGGKSVNNVEQGEPEAEDWDAADGDDGQQAANGLMLYGVDGPPHDEDDDESFQVDPESEESEALTSRRRWFSLPHPRASWPEEWDDPDYDGPSGSSGSRPLRSLRLEEVTEHETTTSKSASSKAPRTPQGRPKRGRSPKSSTPKRGKASRSGPVTPESALRRFRMTSMTPPPRRRLRHGPQTPEELLRSSTPLPKTPPTPIAWPASPPQQPIASPKTPPGPPPGWQSQVASPKTPPCPPPGWQSSQVKPPPPVKASSAASTSGSRLVQMLKAALSSQIRKVQEEDPGSGDGQADAMLAALRTRSVKAPHITKQNISDPSFHDSRYHAEIAKGVAHNVAWRNERLRRRAIVHRRGGVKARAAERIRLDKEWHERFDNPENPEGIVRIEDEDNLDAGIETVVVGKAGQSTVIEFSAEERKTLRQFPDDEAKLLQKDPKKKPMTKRVRSVGYRVKKNRNRNVARKMARKNRPALVLKENTEVNADEDDDEMEEVYIEEPDEPRDRPGRGDPDGGAGSAPAAVYSLGASDDWRKWERAELNIDTGAAITAVPLDFAKDYPRSESNGASYKAANAEPIEDQGSVKLVGYDESGNKIPIDCRVADVHRPLLSGSEIAKNYHIALGPSSGRLIPRNTPAGRAYSKAMKDLIRDYGDSMPIVHNRRGVRPQINAVGEDPAVSAGADAMEDGGDVSAASAGAGSSGDVPAASAGADAFEDEVDLEIGEEQRKAIVKKEPHQPSQAEVDEHESTGHVVHRSWCLHCKRARVTADRHVPKELDEPETQLPTLSLDYFYMNQDQVADEATLPSIVVKCHKTKRFWASVLPGKGADAFAIAWLGGVLDDAGFNKVILKSDGEPSLVSLKQKVKEIKTHIEVHLVETPVEDHQANGFIEVGVREIKRQCRALLSDLEFKLERKVDPGHPLLVWLPRHAAFLLTRYRVGTDGKTAFERTYGRKWRIPLVRFGESILYRPRANRGGKRNDLAPRVSIGMYVGTGNRNSDVFVMTERGIMKGNSIHRRPPDDQFKHDQFDSLRGLPWRLQEREHGGLRIALPDVAAPRERPAVQEVIPRNLYVTKNDLEKHGHTPLCPGCEAAILEMPSRAHNAECRQRIQIELDKTPEGQERIKRARERELHKAGAQEARLHRLRVVGQKVVKLHHQLSQEGKLNNQSCKTVFLWMRKWMQVRLLVNHWSTPIFVENSDRENKKEKEAQRGRNKNNPEASGSAGPPAPDASSGVPEGAAAAPTSPETNQEMLHLCSLLKDVIAKGKVAEIFSPPRVAAQAQVVGLAPGFSIDLETKRGDGTHWDLSKDEHIRDLFQLLDYEKPEFLGGSPPCGPFSKLQSIVDAKGNVSPEVRAQRLKDGRKHLRTAVSAYEHQMNAGRYFYHEHPKGAASWEERAVKRLRADERVYEEEFWKQLPDSDDTIVEPVLDAHSGAVLDVDKVRASSTLQSTISLSSGEAEYYSIVRGVSIGMSLQEILRGGVTGYRVLTSCYANLWLKNTDVRRDGHAARLQLLAARWPKSDGLERRVPLQVAIEAALLQAEEVRHGFWGGRKKGLFKGTHGEFIWDGVCREIRSLILRRARCEELAKMEKELEKTIGTARHVPVQDQDAKHSLTNAMTSLAHRDPTRRGTEKQVEIIKAYQRNEYPNQALNVTGPRDATYQFQVVLIRSSLNEKFGIRFVSLADGRMRVMSVGAGLCEAHNEEMRFYPKHSNSYQRQVIPEDYIVSVNGNSTIDKMKEHLLQSLVVHIQVARCPPALKD</sequence>
<feature type="compositionally biased region" description="Acidic residues" evidence="4">
    <location>
        <begin position="1691"/>
        <end position="1700"/>
    </location>
</feature>
<dbReference type="SUPFAM" id="SSF50978">
    <property type="entry name" value="WD40 repeat-like"/>
    <property type="match status" value="2"/>
</dbReference>
<feature type="region of interest" description="Disordered" evidence="4">
    <location>
        <begin position="3209"/>
        <end position="3239"/>
    </location>
</feature>
<dbReference type="InterPro" id="IPR001680">
    <property type="entry name" value="WD40_rpt"/>
</dbReference>
<feature type="compositionally biased region" description="Acidic residues" evidence="4">
    <location>
        <begin position="1879"/>
        <end position="1888"/>
    </location>
</feature>
<dbReference type="PROSITE" id="PS50082">
    <property type="entry name" value="WD_REPEATS_2"/>
    <property type="match status" value="2"/>
</dbReference>
<feature type="region of interest" description="Disordered" evidence="4">
    <location>
        <begin position="2994"/>
        <end position="3053"/>
    </location>
</feature>
<feature type="region of interest" description="Disordered" evidence="4">
    <location>
        <begin position="1672"/>
        <end position="2065"/>
    </location>
</feature>
<dbReference type="PROSITE" id="PS50158">
    <property type="entry name" value="ZF_CCHC"/>
    <property type="match status" value="1"/>
</dbReference>
<keyword evidence="9" id="KW-1185">Reference proteome</keyword>
<dbReference type="EMBL" id="CAMXCT030001740">
    <property type="protein sequence ID" value="CAL4779991.1"/>
    <property type="molecule type" value="Genomic_DNA"/>
</dbReference>
<dbReference type="Gene3D" id="1.20.5.190">
    <property type="match status" value="6"/>
</dbReference>
<feature type="compositionally biased region" description="Basic and acidic residues" evidence="4">
    <location>
        <begin position="3729"/>
        <end position="3739"/>
    </location>
</feature>
<accession>A0A9P1CJ89</accession>
<keyword evidence="1" id="KW-0479">Metal-binding</keyword>
<feature type="coiled-coil region" evidence="3">
    <location>
        <begin position="734"/>
        <end position="955"/>
    </location>
</feature>
<feature type="compositionally biased region" description="Acidic residues" evidence="4">
    <location>
        <begin position="1832"/>
        <end position="1841"/>
    </location>
</feature>
<dbReference type="Pfam" id="PF00400">
    <property type="entry name" value="WD40"/>
    <property type="match status" value="2"/>
</dbReference>
<feature type="repeat" description="WD" evidence="2">
    <location>
        <begin position="540"/>
        <end position="573"/>
    </location>
</feature>
<feature type="coiled-coil region" evidence="3">
    <location>
        <begin position="1076"/>
        <end position="1181"/>
    </location>
</feature>
<feature type="compositionally biased region" description="Basic and acidic residues" evidence="4">
    <location>
        <begin position="1508"/>
        <end position="1520"/>
    </location>
</feature>
<dbReference type="PANTHER" id="PTHR32215:SF0">
    <property type="entry name" value="CILIA- AND FLAGELLA-ASSOCIATED PROTEIN 57"/>
    <property type="match status" value="1"/>
</dbReference>
<feature type="compositionally biased region" description="Acidic residues" evidence="4">
    <location>
        <begin position="2020"/>
        <end position="2029"/>
    </location>
</feature>
<feature type="compositionally biased region" description="Low complexity" evidence="4">
    <location>
        <begin position="2625"/>
        <end position="2638"/>
    </location>
</feature>
<dbReference type="Gene3D" id="3.30.420.10">
    <property type="entry name" value="Ribonuclease H-like superfamily/Ribonuclease H"/>
    <property type="match status" value="1"/>
</dbReference>
<feature type="region of interest" description="Disordered" evidence="4">
    <location>
        <begin position="2438"/>
        <end position="2799"/>
    </location>
</feature>
<dbReference type="InterPro" id="IPR015943">
    <property type="entry name" value="WD40/YVTN_repeat-like_dom_sf"/>
</dbReference>
<evidence type="ECO:0000256" key="3">
    <source>
        <dbReference type="SAM" id="Coils"/>
    </source>
</evidence>
<feature type="compositionally biased region" description="Basic and acidic residues" evidence="4">
    <location>
        <begin position="1604"/>
        <end position="1613"/>
    </location>
</feature>
<dbReference type="GO" id="GO:0003676">
    <property type="term" value="F:nucleic acid binding"/>
    <property type="evidence" value="ECO:0007669"/>
    <property type="project" value="InterPro"/>
</dbReference>
<evidence type="ECO:0000313" key="9">
    <source>
        <dbReference type="Proteomes" id="UP001152797"/>
    </source>
</evidence>
<feature type="compositionally biased region" description="Low complexity" evidence="4">
    <location>
        <begin position="3746"/>
        <end position="3762"/>
    </location>
</feature>
<dbReference type="InterPro" id="IPR036397">
    <property type="entry name" value="RNaseH_sf"/>
</dbReference>
<protein>
    <submittedName>
        <fullName evidence="8">WD repeat-containing protein 65</fullName>
    </submittedName>
</protein>
<feature type="compositionally biased region" description="Acidic residues" evidence="4">
    <location>
        <begin position="2547"/>
        <end position="2561"/>
    </location>
</feature>
<dbReference type="InterPro" id="IPR052993">
    <property type="entry name" value="CFA-57"/>
</dbReference>
<feature type="region of interest" description="Disordered" evidence="4">
    <location>
        <begin position="1"/>
        <end position="24"/>
    </location>
</feature>
<keyword evidence="1" id="KW-0863">Zinc-finger</keyword>
<feature type="compositionally biased region" description="Polar residues" evidence="4">
    <location>
        <begin position="1577"/>
        <end position="1592"/>
    </location>
</feature>
<feature type="compositionally biased region" description="Acidic residues" evidence="4">
    <location>
        <begin position="2580"/>
        <end position="2597"/>
    </location>
</feature>
<dbReference type="InterPro" id="IPR001878">
    <property type="entry name" value="Znf_CCHC"/>
</dbReference>
<feature type="compositionally biased region" description="Basic and acidic residues" evidence="4">
    <location>
        <begin position="2051"/>
        <end position="2060"/>
    </location>
</feature>
<feature type="compositionally biased region" description="Basic residues" evidence="4">
    <location>
        <begin position="2994"/>
        <end position="3003"/>
    </location>
</feature>
<feature type="domain" description="CCHC-type" evidence="5">
    <location>
        <begin position="2485"/>
        <end position="2498"/>
    </location>
</feature>
<feature type="coiled-coil region" evidence="3">
    <location>
        <begin position="2148"/>
        <end position="2175"/>
    </location>
</feature>
<dbReference type="PROSITE" id="PS50096">
    <property type="entry name" value="IQ"/>
    <property type="match status" value="6"/>
</dbReference>
<dbReference type="SMART" id="SM00320">
    <property type="entry name" value="WD40"/>
    <property type="match status" value="5"/>
</dbReference>
<comment type="caution">
    <text evidence="6">The sequence shown here is derived from an EMBL/GenBank/DDBJ whole genome shotgun (WGS) entry which is preliminary data.</text>
</comment>
<dbReference type="EMBL" id="CAMXCT010001740">
    <property type="protein sequence ID" value="CAI3992679.1"/>
    <property type="molecule type" value="Genomic_DNA"/>
</dbReference>
<reference evidence="6" key="1">
    <citation type="submission" date="2022-10" db="EMBL/GenBank/DDBJ databases">
        <authorList>
            <person name="Chen Y."/>
            <person name="Dougan E. K."/>
            <person name="Chan C."/>
            <person name="Rhodes N."/>
            <person name="Thang M."/>
        </authorList>
    </citation>
    <scope>NUCLEOTIDE SEQUENCE</scope>
</reference>
<reference evidence="7" key="2">
    <citation type="submission" date="2024-04" db="EMBL/GenBank/DDBJ databases">
        <authorList>
            <person name="Chen Y."/>
            <person name="Shah S."/>
            <person name="Dougan E. K."/>
            <person name="Thang M."/>
            <person name="Chan C."/>
        </authorList>
    </citation>
    <scope>NUCLEOTIDE SEQUENCE [LARGE SCALE GENOMIC DNA]</scope>
</reference>
<evidence type="ECO:0000259" key="5">
    <source>
        <dbReference type="PROSITE" id="PS50158"/>
    </source>
</evidence>
<feature type="compositionally biased region" description="Pro residues" evidence="4">
    <location>
        <begin position="2729"/>
        <end position="2759"/>
    </location>
</feature>
<keyword evidence="2" id="KW-0853">WD repeat</keyword>
<feature type="compositionally biased region" description="Basic and acidic residues" evidence="4">
    <location>
        <begin position="1562"/>
        <end position="1576"/>
    </location>
</feature>
<evidence type="ECO:0000313" key="6">
    <source>
        <dbReference type="EMBL" id="CAI3992679.1"/>
    </source>
</evidence>
<feature type="region of interest" description="Disordered" evidence="4">
    <location>
        <begin position="3729"/>
        <end position="3775"/>
    </location>
</feature>
<dbReference type="OrthoDB" id="47276at2759"/>
<proteinExistence type="predicted"/>
<gene>
    <name evidence="6" type="ORF">C1SCF055_LOCUS19487</name>
</gene>
<feature type="compositionally biased region" description="Acidic residues" evidence="4">
    <location>
        <begin position="1738"/>
        <end position="1747"/>
    </location>
</feature>
<dbReference type="Pfam" id="PF00098">
    <property type="entry name" value="zf-CCHC"/>
    <property type="match status" value="1"/>
</dbReference>
<feature type="compositionally biased region" description="Basic residues" evidence="4">
    <location>
        <begin position="2666"/>
        <end position="2683"/>
    </location>
</feature>
<dbReference type="GO" id="GO:0008270">
    <property type="term" value="F:zinc ion binding"/>
    <property type="evidence" value="ECO:0007669"/>
    <property type="project" value="UniProtKB-KW"/>
</dbReference>
<dbReference type="InterPro" id="IPR036322">
    <property type="entry name" value="WD40_repeat_dom_sf"/>
</dbReference>
<evidence type="ECO:0000313" key="8">
    <source>
        <dbReference type="EMBL" id="CAL4779991.1"/>
    </source>
</evidence>
<feature type="compositionally biased region" description="Basic and acidic residues" evidence="4">
    <location>
        <begin position="3034"/>
        <end position="3043"/>
    </location>
</feature>
<name>A0A9P1CJ89_9DINO</name>
<dbReference type="Gene3D" id="2.130.10.10">
    <property type="entry name" value="YVTN repeat-like/Quinoprotein amine dehydrogenase"/>
    <property type="match status" value="2"/>
</dbReference>
<feature type="compositionally biased region" description="Basic and acidic residues" evidence="4">
    <location>
        <begin position="2639"/>
        <end position="2650"/>
    </location>
</feature>
<feature type="compositionally biased region" description="Basic residues" evidence="4">
    <location>
        <begin position="2524"/>
        <end position="2537"/>
    </location>
</feature>
<evidence type="ECO:0000256" key="4">
    <source>
        <dbReference type="SAM" id="MobiDB-lite"/>
    </source>
</evidence>
<dbReference type="Proteomes" id="UP001152797">
    <property type="component" value="Unassembled WGS sequence"/>
</dbReference>
<evidence type="ECO:0000313" key="7">
    <source>
        <dbReference type="EMBL" id="CAL1146054.1"/>
    </source>
</evidence>
<dbReference type="PANTHER" id="PTHR32215">
    <property type="entry name" value="CILIA- AND FLAGELLA-ASSOCIATED PROTEIN 57"/>
    <property type="match status" value="1"/>
</dbReference>
<evidence type="ECO:0000256" key="2">
    <source>
        <dbReference type="PROSITE-ProRule" id="PRU00221"/>
    </source>
</evidence>
<feature type="compositionally biased region" description="Basic and acidic residues" evidence="4">
    <location>
        <begin position="1536"/>
        <end position="1547"/>
    </location>
</feature>
<dbReference type="SMART" id="SM00343">
    <property type="entry name" value="ZnF_C2HC"/>
    <property type="match status" value="1"/>
</dbReference>
<feature type="compositionally biased region" description="Acidic residues" evidence="4">
    <location>
        <begin position="1973"/>
        <end position="1982"/>
    </location>
</feature>
<dbReference type="EMBL" id="CAMXCT020001740">
    <property type="protein sequence ID" value="CAL1146054.1"/>
    <property type="molecule type" value="Genomic_DNA"/>
</dbReference>
<feature type="repeat" description="WD" evidence="2">
    <location>
        <begin position="417"/>
        <end position="449"/>
    </location>
</feature>
<feature type="compositionally biased region" description="Acidic residues" evidence="4">
    <location>
        <begin position="1785"/>
        <end position="1794"/>
    </location>
</feature>
<feature type="compositionally biased region" description="Acidic residues" evidence="4">
    <location>
        <begin position="3015"/>
        <end position="3033"/>
    </location>
</feature>
<feature type="compositionally biased region" description="Acidic residues" evidence="4">
    <location>
        <begin position="1926"/>
        <end position="1935"/>
    </location>
</feature>
<organism evidence="6">
    <name type="scientific">Cladocopium goreaui</name>
    <dbReference type="NCBI Taxonomy" id="2562237"/>
    <lineage>
        <taxon>Eukaryota</taxon>
        <taxon>Sar</taxon>
        <taxon>Alveolata</taxon>
        <taxon>Dinophyceae</taxon>
        <taxon>Suessiales</taxon>
        <taxon>Symbiodiniaceae</taxon>
        <taxon>Cladocopium</taxon>
    </lineage>
</organism>
<evidence type="ECO:0000256" key="1">
    <source>
        <dbReference type="PROSITE-ProRule" id="PRU00047"/>
    </source>
</evidence>
<dbReference type="InterPro" id="IPR000048">
    <property type="entry name" value="IQ_motif_EF-hand-BS"/>
</dbReference>
<dbReference type="SMART" id="SM00015">
    <property type="entry name" value="IQ"/>
    <property type="match status" value="5"/>
</dbReference>
<keyword evidence="1" id="KW-0862">Zinc</keyword>
<feature type="compositionally biased region" description="Low complexity" evidence="4">
    <location>
        <begin position="3220"/>
        <end position="3239"/>
    </location>
</feature>
<feature type="compositionally biased region" description="Basic and acidic residues" evidence="4">
    <location>
        <begin position="1"/>
        <end position="20"/>
    </location>
</feature>
<feature type="region of interest" description="Disordered" evidence="4">
    <location>
        <begin position="1508"/>
        <end position="1613"/>
    </location>
</feature>